<proteinExistence type="predicted"/>
<feature type="region of interest" description="Disordered" evidence="1">
    <location>
        <begin position="99"/>
        <end position="127"/>
    </location>
</feature>
<evidence type="ECO:0000313" key="3">
    <source>
        <dbReference type="Proteomes" id="UP001283361"/>
    </source>
</evidence>
<protein>
    <submittedName>
        <fullName evidence="2">Uncharacterized protein</fullName>
    </submittedName>
</protein>
<sequence>MKNENENSQHDHIDKDQQTHQDDVMVHQEHVTHIENNNGKSVRVEQKEEKVLDTDSGKVLADVKQQKQTDFSAGDSSAPQTVVQTNVDIPSAGVHQTFVQDDEQPSEGSEDVADDVVDSENEDEPDLTPADMAAYLYETQQFEAFYAAMDRLVNESKMSPEDAEAYAKTVAMEYERLQLQDLEERYIIERRSYPQSLPENDFYGALPAYDVAVPEASDSNFDMLSYINSLMTPEEQYLAQRQAQNEADLIPADTIDPYQFVAALWNEAYEQGNEEAQEIVRLLYDRVSHDSNPDDMGEIRDILLDTVAQSLGEDTPYAFDTPMDTPLAMPQMPVSQEGAGLDNPESVANNSEESEAEEAETEGENNDEEEEEEVEEEAGAKDATKEEDKSVEEKDEGEKEDAEKQEQAEEKH</sequence>
<accession>A0AAE1DI48</accession>
<dbReference type="EMBL" id="JAWDGP010003719">
    <property type="protein sequence ID" value="KAK3771569.1"/>
    <property type="molecule type" value="Genomic_DNA"/>
</dbReference>
<gene>
    <name evidence="2" type="ORF">RRG08_004861</name>
</gene>
<feature type="region of interest" description="Disordered" evidence="1">
    <location>
        <begin position="1"/>
        <end position="60"/>
    </location>
</feature>
<feature type="compositionally biased region" description="Basic and acidic residues" evidence="1">
    <location>
        <begin position="401"/>
        <end position="412"/>
    </location>
</feature>
<organism evidence="2 3">
    <name type="scientific">Elysia crispata</name>
    <name type="common">lettuce slug</name>
    <dbReference type="NCBI Taxonomy" id="231223"/>
    <lineage>
        <taxon>Eukaryota</taxon>
        <taxon>Metazoa</taxon>
        <taxon>Spiralia</taxon>
        <taxon>Lophotrochozoa</taxon>
        <taxon>Mollusca</taxon>
        <taxon>Gastropoda</taxon>
        <taxon>Heterobranchia</taxon>
        <taxon>Euthyneura</taxon>
        <taxon>Panpulmonata</taxon>
        <taxon>Sacoglossa</taxon>
        <taxon>Placobranchoidea</taxon>
        <taxon>Plakobranchidae</taxon>
        <taxon>Elysia</taxon>
    </lineage>
</organism>
<feature type="compositionally biased region" description="Basic and acidic residues" evidence="1">
    <location>
        <begin position="378"/>
        <end position="392"/>
    </location>
</feature>
<evidence type="ECO:0000313" key="2">
    <source>
        <dbReference type="EMBL" id="KAK3771569.1"/>
    </source>
</evidence>
<feature type="compositionally biased region" description="Acidic residues" evidence="1">
    <location>
        <begin position="100"/>
        <end position="126"/>
    </location>
</feature>
<feature type="compositionally biased region" description="Basic and acidic residues" evidence="1">
    <location>
        <begin position="42"/>
        <end position="56"/>
    </location>
</feature>
<name>A0AAE1DI48_9GAST</name>
<feature type="compositionally biased region" description="Acidic residues" evidence="1">
    <location>
        <begin position="352"/>
        <end position="377"/>
    </location>
</feature>
<comment type="caution">
    <text evidence="2">The sequence shown here is derived from an EMBL/GenBank/DDBJ whole genome shotgun (WGS) entry which is preliminary data.</text>
</comment>
<feature type="region of interest" description="Disordered" evidence="1">
    <location>
        <begin position="314"/>
        <end position="412"/>
    </location>
</feature>
<reference evidence="2" key="1">
    <citation type="journal article" date="2023" name="G3 (Bethesda)">
        <title>A reference genome for the long-term kleptoplast-retaining sea slug Elysia crispata morphotype clarki.</title>
        <authorList>
            <person name="Eastman K.E."/>
            <person name="Pendleton A.L."/>
            <person name="Shaikh M.A."/>
            <person name="Suttiyut T."/>
            <person name="Ogas R."/>
            <person name="Tomko P."/>
            <person name="Gavelis G."/>
            <person name="Widhalm J.R."/>
            <person name="Wisecaver J.H."/>
        </authorList>
    </citation>
    <scope>NUCLEOTIDE SEQUENCE</scope>
    <source>
        <strain evidence="2">ECLA1</strain>
    </source>
</reference>
<evidence type="ECO:0000256" key="1">
    <source>
        <dbReference type="SAM" id="MobiDB-lite"/>
    </source>
</evidence>
<feature type="compositionally biased region" description="Basic and acidic residues" evidence="1">
    <location>
        <begin position="1"/>
        <end position="33"/>
    </location>
</feature>
<dbReference type="AlphaFoldDB" id="A0AAE1DI48"/>
<dbReference type="Proteomes" id="UP001283361">
    <property type="component" value="Unassembled WGS sequence"/>
</dbReference>
<keyword evidence="3" id="KW-1185">Reference proteome</keyword>